<keyword evidence="2" id="KW-0067">ATP-binding</keyword>
<organism evidence="4 5">
    <name type="scientific">Vibrio hyugaensis</name>
    <dbReference type="NCBI Taxonomy" id="1534743"/>
    <lineage>
        <taxon>Bacteria</taxon>
        <taxon>Pseudomonadati</taxon>
        <taxon>Pseudomonadota</taxon>
        <taxon>Gammaproteobacteria</taxon>
        <taxon>Vibrionales</taxon>
        <taxon>Vibrionaceae</taxon>
        <taxon>Vibrio</taxon>
    </lineage>
</organism>
<dbReference type="InterPro" id="IPR011761">
    <property type="entry name" value="ATP-grasp"/>
</dbReference>
<keyword evidence="5" id="KW-1185">Reference proteome</keyword>
<dbReference type="PANTHER" id="PTHR21621:SF0">
    <property type="entry name" value="BETA-CITRYLGLUTAMATE SYNTHASE B-RELATED"/>
    <property type="match status" value="1"/>
</dbReference>
<dbReference type="Gene3D" id="3.30.470.20">
    <property type="entry name" value="ATP-grasp fold, B domain"/>
    <property type="match status" value="1"/>
</dbReference>
<dbReference type="Proteomes" id="UP001156669">
    <property type="component" value="Unassembled WGS sequence"/>
</dbReference>
<feature type="domain" description="ATP-grasp" evidence="3">
    <location>
        <begin position="116"/>
        <end position="307"/>
    </location>
</feature>
<dbReference type="InterPro" id="IPR003806">
    <property type="entry name" value="ATP-grasp_PylC-type"/>
</dbReference>
<accession>A0ABQ5Y2Q5</accession>
<reference evidence="5" key="1">
    <citation type="journal article" date="2019" name="Int. J. Syst. Evol. Microbiol.">
        <title>The Global Catalogue of Microorganisms (GCM) 10K type strain sequencing project: providing services to taxonomists for standard genome sequencing and annotation.</title>
        <authorList>
            <consortium name="The Broad Institute Genomics Platform"/>
            <consortium name="The Broad Institute Genome Sequencing Center for Infectious Disease"/>
            <person name="Wu L."/>
            <person name="Ma J."/>
        </authorList>
    </citation>
    <scope>NUCLEOTIDE SEQUENCE [LARGE SCALE GENOMIC DNA]</scope>
    <source>
        <strain evidence="5">NBRC 110633</strain>
    </source>
</reference>
<comment type="caution">
    <text evidence="4">The sequence shown here is derived from an EMBL/GenBank/DDBJ whole genome shotgun (WGS) entry which is preliminary data.</text>
</comment>
<keyword evidence="2" id="KW-0547">Nucleotide-binding</keyword>
<dbReference type="RefSeq" id="WP_045399336.1">
    <property type="nucleotide sequence ID" value="NZ_BBLD01000021.1"/>
</dbReference>
<dbReference type="Gene3D" id="3.40.50.20">
    <property type="match status" value="1"/>
</dbReference>
<name>A0ABQ5Y2Q5_9VIBR</name>
<protein>
    <submittedName>
        <fullName evidence="4">Carbamoyl phosphate synthase</fullName>
    </submittedName>
</protein>
<dbReference type="Pfam" id="PF02655">
    <property type="entry name" value="ATP-grasp_3"/>
    <property type="match status" value="1"/>
</dbReference>
<dbReference type="SUPFAM" id="SSF56059">
    <property type="entry name" value="Glutathione synthetase ATP-binding domain-like"/>
    <property type="match status" value="1"/>
</dbReference>
<keyword evidence="1" id="KW-0464">Manganese</keyword>
<gene>
    <name evidence="4" type="ORF">GCM10007906_22910</name>
</gene>
<evidence type="ECO:0000259" key="3">
    <source>
        <dbReference type="PROSITE" id="PS50975"/>
    </source>
</evidence>
<dbReference type="PROSITE" id="PS50975">
    <property type="entry name" value="ATP_GRASP"/>
    <property type="match status" value="1"/>
</dbReference>
<evidence type="ECO:0000256" key="1">
    <source>
        <dbReference type="ARBA" id="ARBA00023211"/>
    </source>
</evidence>
<dbReference type="Pfam" id="PF21360">
    <property type="entry name" value="PylC-like_N"/>
    <property type="match status" value="1"/>
</dbReference>
<dbReference type="PANTHER" id="PTHR21621">
    <property type="entry name" value="RIBOSOMAL PROTEIN S6 MODIFICATION PROTEIN"/>
    <property type="match status" value="1"/>
</dbReference>
<proteinExistence type="predicted"/>
<sequence>MNILLTSVGRRTYLVNYFKDALKPHNGQVFAANSIETYALKQADGFTITPPIYSEGYIDYLINYCLKHDIQTIISLFDIDLPILSKHKYEFEKNGIRVVVSDESVIEICNDKWKTYQFLISHNIATPKTYLSLKDAHDDIENLSFPLIVKPRWGMGSIGIYKADDMDELNIFYKKVMNEIKLSYLKYESESDIEQSVLIQQCISGAEYGIEVVNDLDKNYVTALCKKKLAMRSGETDQAITLDEPKLRDIGQDLANKLRHIAVLDTDCLEQDGQFYVLEMNARFGGQYPFSHLAGADIPKQIVEWLLGMKTDMSNVIISDNVLCGKEINPVVVNK</sequence>
<evidence type="ECO:0000313" key="5">
    <source>
        <dbReference type="Proteomes" id="UP001156669"/>
    </source>
</evidence>
<dbReference type="NCBIfam" id="NF009404">
    <property type="entry name" value="PRK12767.1-3"/>
    <property type="match status" value="1"/>
</dbReference>
<dbReference type="InterPro" id="IPR013815">
    <property type="entry name" value="ATP_grasp_subdomain_1"/>
</dbReference>
<evidence type="ECO:0000256" key="2">
    <source>
        <dbReference type="PROSITE-ProRule" id="PRU00409"/>
    </source>
</evidence>
<dbReference type="InterPro" id="IPR048764">
    <property type="entry name" value="PylC_N"/>
</dbReference>
<dbReference type="Gene3D" id="3.30.1490.20">
    <property type="entry name" value="ATP-grasp fold, A domain"/>
    <property type="match status" value="1"/>
</dbReference>
<dbReference type="EMBL" id="BSOE01000046">
    <property type="protein sequence ID" value="GLR04703.1"/>
    <property type="molecule type" value="Genomic_DNA"/>
</dbReference>
<evidence type="ECO:0000313" key="4">
    <source>
        <dbReference type="EMBL" id="GLR04703.1"/>
    </source>
</evidence>